<dbReference type="EMBL" id="CM047738">
    <property type="protein sequence ID" value="KAJ0044905.1"/>
    <property type="molecule type" value="Genomic_DNA"/>
</dbReference>
<keyword evidence="2" id="KW-1185">Reference proteome</keyword>
<reference evidence="2" key="1">
    <citation type="journal article" date="2023" name="G3 (Bethesda)">
        <title>Genome assembly and association tests identify interacting loci associated with vigor, precocity, and sex in interspecific pistachio rootstocks.</title>
        <authorList>
            <person name="Palmer W."/>
            <person name="Jacygrad E."/>
            <person name="Sagayaradj S."/>
            <person name="Cavanaugh K."/>
            <person name="Han R."/>
            <person name="Bertier L."/>
            <person name="Beede B."/>
            <person name="Kafkas S."/>
            <person name="Golino D."/>
            <person name="Preece J."/>
            <person name="Michelmore R."/>
        </authorList>
    </citation>
    <scope>NUCLEOTIDE SEQUENCE [LARGE SCALE GENOMIC DNA]</scope>
</reference>
<accession>A0ACC0Z4G1</accession>
<sequence>MSATLPPDYKFVPSDAELIGFYLYNKVHNLPFSRDTIPECDLYGRQEPWQIWFFTLLKKKSNKGSRICRGVGSGTWQGEDGAKEIKVEKTHLKIRLKKRFRYENKGSEHIGGWIMHEYLLLGHDEFVVCRIRKNEHDEEGVVKKRKRKSIRALTRERRAFAIVILA</sequence>
<evidence type="ECO:0000313" key="2">
    <source>
        <dbReference type="Proteomes" id="UP001163603"/>
    </source>
</evidence>
<organism evidence="1 2">
    <name type="scientific">Pistacia integerrima</name>
    <dbReference type="NCBI Taxonomy" id="434235"/>
    <lineage>
        <taxon>Eukaryota</taxon>
        <taxon>Viridiplantae</taxon>
        <taxon>Streptophyta</taxon>
        <taxon>Embryophyta</taxon>
        <taxon>Tracheophyta</taxon>
        <taxon>Spermatophyta</taxon>
        <taxon>Magnoliopsida</taxon>
        <taxon>eudicotyledons</taxon>
        <taxon>Gunneridae</taxon>
        <taxon>Pentapetalae</taxon>
        <taxon>rosids</taxon>
        <taxon>malvids</taxon>
        <taxon>Sapindales</taxon>
        <taxon>Anacardiaceae</taxon>
        <taxon>Pistacia</taxon>
    </lineage>
</organism>
<dbReference type="Proteomes" id="UP001163603">
    <property type="component" value="Chromosome 3"/>
</dbReference>
<name>A0ACC0Z4G1_9ROSI</name>
<comment type="caution">
    <text evidence="1">The sequence shown here is derived from an EMBL/GenBank/DDBJ whole genome shotgun (WGS) entry which is preliminary data.</text>
</comment>
<evidence type="ECO:0000313" key="1">
    <source>
        <dbReference type="EMBL" id="KAJ0044905.1"/>
    </source>
</evidence>
<gene>
    <name evidence="1" type="ORF">Pint_05679</name>
</gene>
<proteinExistence type="predicted"/>
<protein>
    <submittedName>
        <fullName evidence="1">Uncharacterized protein</fullName>
    </submittedName>
</protein>